<comment type="caution">
    <text evidence="4">The sequence shown here is derived from an EMBL/GenBank/DDBJ whole genome shotgun (WGS) entry which is preliminary data.</text>
</comment>
<feature type="domain" description="N-acetyltransferase" evidence="3">
    <location>
        <begin position="8"/>
        <end position="150"/>
    </location>
</feature>
<protein>
    <submittedName>
        <fullName evidence="4">N-acetyltransferase</fullName>
    </submittedName>
</protein>
<dbReference type="EMBL" id="BJZS01000038">
    <property type="protein sequence ID" value="GEO95404.1"/>
    <property type="molecule type" value="Genomic_DNA"/>
</dbReference>
<evidence type="ECO:0000313" key="4">
    <source>
        <dbReference type="EMBL" id="GEO95404.1"/>
    </source>
</evidence>
<evidence type="ECO:0000313" key="5">
    <source>
        <dbReference type="Proteomes" id="UP000321103"/>
    </source>
</evidence>
<keyword evidence="2" id="KW-0012">Acyltransferase</keyword>
<dbReference type="Gene3D" id="3.40.630.30">
    <property type="match status" value="1"/>
</dbReference>
<dbReference type="Proteomes" id="UP000321103">
    <property type="component" value="Unassembled WGS sequence"/>
</dbReference>
<accession>A0A512ICH4</accession>
<dbReference type="STRING" id="388357.GCA_001580365_00643"/>
<dbReference type="RefSeq" id="WP_062734408.1">
    <property type="nucleotide sequence ID" value="NZ_BJZS01000038.1"/>
</dbReference>
<name>A0A512ICH4_9MICC</name>
<keyword evidence="5" id="KW-1185">Reference proteome</keyword>
<reference evidence="4 5" key="1">
    <citation type="submission" date="2019-07" db="EMBL/GenBank/DDBJ databases">
        <title>Whole genome shotgun sequence of Kocuria turfanensis NBRC 107627.</title>
        <authorList>
            <person name="Hosoyama A."/>
            <person name="Uohara A."/>
            <person name="Ohji S."/>
            <person name="Ichikawa N."/>
        </authorList>
    </citation>
    <scope>NUCLEOTIDE SEQUENCE [LARGE SCALE GENOMIC DNA]</scope>
    <source>
        <strain evidence="4 5">NBRC 107627</strain>
    </source>
</reference>
<organism evidence="4 5">
    <name type="scientific">Kocuria turfanensis</name>
    <dbReference type="NCBI Taxonomy" id="388357"/>
    <lineage>
        <taxon>Bacteria</taxon>
        <taxon>Bacillati</taxon>
        <taxon>Actinomycetota</taxon>
        <taxon>Actinomycetes</taxon>
        <taxon>Micrococcales</taxon>
        <taxon>Micrococcaceae</taxon>
        <taxon>Kocuria</taxon>
    </lineage>
</organism>
<dbReference type="AlphaFoldDB" id="A0A512ICH4"/>
<dbReference type="CDD" id="cd04301">
    <property type="entry name" value="NAT_SF"/>
    <property type="match status" value="1"/>
</dbReference>
<gene>
    <name evidence="4" type="ORF">KTU01_15270</name>
</gene>
<dbReference type="InterPro" id="IPR050832">
    <property type="entry name" value="Bact_Acetyltransf"/>
</dbReference>
<keyword evidence="1 4" id="KW-0808">Transferase</keyword>
<sequence length="150" mass="16508">MTEDVPAVSVRLARATDVPAVVDLLGQLGYVPEARWVRTWVCTAVPDDRCLVAEAAGRVVGLAHLHRVPFLAESTYRARLTALVVDEPARSRGVGALLLAAAERAARDMGATALELSTSNRRLRAHRFYERHGYTQRSRHYRKAVPPDGP</sequence>
<dbReference type="GO" id="GO:0016747">
    <property type="term" value="F:acyltransferase activity, transferring groups other than amino-acyl groups"/>
    <property type="evidence" value="ECO:0007669"/>
    <property type="project" value="InterPro"/>
</dbReference>
<dbReference type="PANTHER" id="PTHR43877">
    <property type="entry name" value="AMINOALKYLPHOSPHONATE N-ACETYLTRANSFERASE-RELATED-RELATED"/>
    <property type="match status" value="1"/>
</dbReference>
<evidence type="ECO:0000256" key="2">
    <source>
        <dbReference type="ARBA" id="ARBA00023315"/>
    </source>
</evidence>
<dbReference type="InterPro" id="IPR016181">
    <property type="entry name" value="Acyl_CoA_acyltransferase"/>
</dbReference>
<dbReference type="PROSITE" id="PS51186">
    <property type="entry name" value="GNAT"/>
    <property type="match status" value="1"/>
</dbReference>
<evidence type="ECO:0000256" key="1">
    <source>
        <dbReference type="ARBA" id="ARBA00022679"/>
    </source>
</evidence>
<proteinExistence type="predicted"/>
<dbReference type="SUPFAM" id="SSF55729">
    <property type="entry name" value="Acyl-CoA N-acyltransferases (Nat)"/>
    <property type="match status" value="1"/>
</dbReference>
<evidence type="ECO:0000259" key="3">
    <source>
        <dbReference type="PROSITE" id="PS51186"/>
    </source>
</evidence>
<dbReference type="InterPro" id="IPR000182">
    <property type="entry name" value="GNAT_dom"/>
</dbReference>
<dbReference type="Pfam" id="PF00583">
    <property type="entry name" value="Acetyltransf_1"/>
    <property type="match status" value="1"/>
</dbReference>